<sequence length="120" mass="12636">MASDFLSVFAISLNLEVEEMLLQPVGSFNAPVDVNWVRGAVDPLRSDLPPGKEASPTDESGTVQKFYTLSGQGPSLSNCHGQGVPECEGGLHRVSFAGTEAHPEGGDSPPRGTDGKQQIE</sequence>
<protein>
    <submittedName>
        <fullName evidence="2">AMP dependent CoA ligase</fullName>
    </submittedName>
</protein>
<feature type="region of interest" description="Disordered" evidence="1">
    <location>
        <begin position="88"/>
        <end position="120"/>
    </location>
</feature>
<proteinExistence type="predicted"/>
<gene>
    <name evidence="2" type="ORF">RIB2604_01704260</name>
</gene>
<comment type="caution">
    <text evidence="2">The sequence shown here is derived from an EMBL/GenBank/DDBJ whole genome shotgun (WGS) entry which is preliminary data.</text>
</comment>
<organism evidence="2 3">
    <name type="scientific">Aspergillus kawachii</name>
    <name type="common">White koji mold</name>
    <name type="synonym">Aspergillus awamori var. kawachi</name>
    <dbReference type="NCBI Taxonomy" id="1069201"/>
    <lineage>
        <taxon>Eukaryota</taxon>
        <taxon>Fungi</taxon>
        <taxon>Dikarya</taxon>
        <taxon>Ascomycota</taxon>
        <taxon>Pezizomycotina</taxon>
        <taxon>Eurotiomycetes</taxon>
        <taxon>Eurotiomycetidae</taxon>
        <taxon>Eurotiales</taxon>
        <taxon>Aspergillaceae</taxon>
        <taxon>Aspergillus</taxon>
        <taxon>Aspergillus subgen. Circumdati</taxon>
    </lineage>
</organism>
<keyword evidence="2" id="KW-0436">Ligase</keyword>
<dbReference type="Proteomes" id="UP000075230">
    <property type="component" value="Unassembled WGS sequence"/>
</dbReference>
<evidence type="ECO:0000256" key="1">
    <source>
        <dbReference type="SAM" id="MobiDB-lite"/>
    </source>
</evidence>
<name>A0A146FBL3_ASPKA</name>
<dbReference type="AlphaFoldDB" id="A0A146FBL3"/>
<reference evidence="3" key="2">
    <citation type="submission" date="2016-02" db="EMBL/GenBank/DDBJ databases">
        <title>Genome sequencing of Aspergillus luchuensis NBRC 4314.</title>
        <authorList>
            <person name="Yamada O."/>
        </authorList>
    </citation>
    <scope>NUCLEOTIDE SEQUENCE [LARGE SCALE GENOMIC DNA]</scope>
    <source>
        <strain evidence="3">RIB 2604</strain>
    </source>
</reference>
<reference evidence="2 3" key="1">
    <citation type="journal article" date="2016" name="DNA Res.">
        <title>Genome sequence of Aspergillus luchuensis NBRC 4314.</title>
        <authorList>
            <person name="Yamada O."/>
            <person name="Machida M."/>
            <person name="Hosoyama A."/>
            <person name="Goto M."/>
            <person name="Takahashi T."/>
            <person name="Futagami T."/>
            <person name="Yamagata Y."/>
            <person name="Takeuchi M."/>
            <person name="Kobayashi T."/>
            <person name="Koike H."/>
            <person name="Abe K."/>
            <person name="Asai K."/>
            <person name="Arita M."/>
            <person name="Fujita N."/>
            <person name="Fukuda K."/>
            <person name="Higa K."/>
            <person name="Horikawa H."/>
            <person name="Ishikawa T."/>
            <person name="Jinno K."/>
            <person name="Kato Y."/>
            <person name="Kirimura K."/>
            <person name="Mizutani O."/>
            <person name="Nakasone K."/>
            <person name="Sano M."/>
            <person name="Shiraishi Y."/>
            <person name="Tsukahara M."/>
            <person name="Gomi K."/>
        </authorList>
    </citation>
    <scope>NUCLEOTIDE SEQUENCE [LARGE SCALE GENOMIC DNA]</scope>
    <source>
        <strain evidence="2 3">RIB 2604</strain>
    </source>
</reference>
<evidence type="ECO:0000313" key="2">
    <source>
        <dbReference type="EMBL" id="GAT23288.1"/>
    </source>
</evidence>
<accession>A0A146FBL3</accession>
<evidence type="ECO:0000313" key="3">
    <source>
        <dbReference type="Proteomes" id="UP000075230"/>
    </source>
</evidence>
<dbReference type="GO" id="GO:0016874">
    <property type="term" value="F:ligase activity"/>
    <property type="evidence" value="ECO:0007669"/>
    <property type="project" value="UniProtKB-KW"/>
</dbReference>
<dbReference type="EMBL" id="BCWF01000017">
    <property type="protein sequence ID" value="GAT23288.1"/>
    <property type="molecule type" value="Genomic_DNA"/>
</dbReference>